<dbReference type="PATRIC" id="fig|1423815.3.peg.1998"/>
<feature type="transmembrane region" description="Helical" evidence="2">
    <location>
        <begin position="54"/>
        <end position="76"/>
    </location>
</feature>
<keyword evidence="2" id="KW-0472">Membrane</keyword>
<keyword evidence="4" id="KW-1185">Reference proteome</keyword>
<keyword evidence="2" id="KW-1133">Transmembrane helix</keyword>
<reference evidence="3 4" key="1">
    <citation type="journal article" date="2015" name="Genome Announc.">
        <title>Expanding the biotechnology potential of lactobacilli through comparative genomics of 213 strains and associated genera.</title>
        <authorList>
            <person name="Sun Z."/>
            <person name="Harris H.M."/>
            <person name="McCann A."/>
            <person name="Guo C."/>
            <person name="Argimon S."/>
            <person name="Zhang W."/>
            <person name="Yang X."/>
            <person name="Jeffery I.B."/>
            <person name="Cooney J.C."/>
            <person name="Kagawa T.F."/>
            <person name="Liu W."/>
            <person name="Song Y."/>
            <person name="Salvetti E."/>
            <person name="Wrobel A."/>
            <person name="Rasinkangas P."/>
            <person name="Parkhill J."/>
            <person name="Rea M.C."/>
            <person name="O'Sullivan O."/>
            <person name="Ritari J."/>
            <person name="Douillard F.P."/>
            <person name="Paul Ross R."/>
            <person name="Yang R."/>
            <person name="Briner A.E."/>
            <person name="Felis G.E."/>
            <person name="de Vos W.M."/>
            <person name="Barrangou R."/>
            <person name="Klaenhammer T.R."/>
            <person name="Caufield P.W."/>
            <person name="Cui Y."/>
            <person name="Zhang H."/>
            <person name="O'Toole P.W."/>
        </authorList>
    </citation>
    <scope>NUCLEOTIDE SEQUENCE [LARGE SCALE GENOMIC DNA]</scope>
    <source>
        <strain evidence="3 4">DSM 14857</strain>
    </source>
</reference>
<evidence type="ECO:0000256" key="1">
    <source>
        <dbReference type="SAM" id="MobiDB-lite"/>
    </source>
</evidence>
<comment type="caution">
    <text evidence="3">The sequence shown here is derived from an EMBL/GenBank/DDBJ whole genome shotgun (WGS) entry which is preliminary data.</text>
</comment>
<feature type="transmembrane region" description="Helical" evidence="2">
    <location>
        <begin position="20"/>
        <end position="42"/>
    </location>
</feature>
<evidence type="ECO:0000313" key="3">
    <source>
        <dbReference type="EMBL" id="KRL67357.1"/>
    </source>
</evidence>
<evidence type="ECO:0000313" key="4">
    <source>
        <dbReference type="Proteomes" id="UP000051647"/>
    </source>
</evidence>
<name>A0A0R1SDH2_9LACO</name>
<accession>A0A0R1SDH2</accession>
<protein>
    <submittedName>
        <fullName evidence="3">Uncharacterized protein</fullName>
    </submittedName>
</protein>
<proteinExistence type="predicted"/>
<sequence length="290" mass="32376">MKTIHIAFTLSRGIFLISAILYTAIFLGIIYLLYLVIYPAYLLRKHALKYKLRLVIGIIAAFLILPKAIGLLMFGVQSALPNQPLKVVDTTPNADSNDKVAIKGKTKPNASVNISDDTAKVDQDTHANSSGNFQFKNLSAEKTYDISLNYWDSTPESIRISPNNKETTKFEKADQKKTKSHNTDTSDITNKKNGQDAINGFTDDMDAYLNNKYPEISFTYDNKNKIAQFIVPNKTASMNKSEKKNYINPINDRVGLFANAENLDIPTIQVKTQNGTKIARSGILGVKVYR</sequence>
<dbReference type="AlphaFoldDB" id="A0A0R1SDH2"/>
<gene>
    <name evidence="3" type="ORF">FC27_GL001947</name>
</gene>
<organism evidence="3 4">
    <name type="scientific">Companilactobacillus versmoldensis DSM 14857 = KCTC 3814</name>
    <dbReference type="NCBI Taxonomy" id="1423815"/>
    <lineage>
        <taxon>Bacteria</taxon>
        <taxon>Bacillati</taxon>
        <taxon>Bacillota</taxon>
        <taxon>Bacilli</taxon>
        <taxon>Lactobacillales</taxon>
        <taxon>Lactobacillaceae</taxon>
        <taxon>Companilactobacillus</taxon>
    </lineage>
</organism>
<dbReference type="Proteomes" id="UP000051647">
    <property type="component" value="Unassembled WGS sequence"/>
</dbReference>
<keyword evidence="2" id="KW-0812">Transmembrane</keyword>
<evidence type="ECO:0000256" key="2">
    <source>
        <dbReference type="SAM" id="Phobius"/>
    </source>
</evidence>
<dbReference type="EMBL" id="AZFA01000006">
    <property type="protein sequence ID" value="KRL67357.1"/>
    <property type="molecule type" value="Genomic_DNA"/>
</dbReference>
<feature type="region of interest" description="Disordered" evidence="1">
    <location>
        <begin position="167"/>
        <end position="191"/>
    </location>
</feature>